<feature type="domain" description="Orotidine 5'-phosphate decarboxylase" evidence="10">
    <location>
        <begin position="2"/>
        <end position="196"/>
    </location>
</feature>
<evidence type="ECO:0000256" key="3">
    <source>
        <dbReference type="ARBA" id="ARBA00012321"/>
    </source>
</evidence>
<evidence type="ECO:0000256" key="8">
    <source>
        <dbReference type="ARBA" id="ARBA00049157"/>
    </source>
</evidence>
<dbReference type="RefSeq" id="WP_075665478.1">
    <property type="nucleotide sequence ID" value="NZ_LBFC01000006.1"/>
</dbReference>
<comment type="similarity">
    <text evidence="9">Belongs to the OMP decarboxylase family.</text>
</comment>
<name>A0ABX3IJ50_9BACT</name>
<keyword evidence="7 9" id="KW-0456">Lyase</keyword>
<evidence type="ECO:0000313" key="12">
    <source>
        <dbReference type="Proteomes" id="UP000242616"/>
    </source>
</evidence>
<comment type="caution">
    <text evidence="11">The sequence shown here is derived from an EMBL/GenBank/DDBJ whole genome shotgun (WGS) entry which is preliminary data.</text>
</comment>
<keyword evidence="6 9" id="KW-0665">Pyrimidine biosynthesis</keyword>
<dbReference type="SMART" id="SM00934">
    <property type="entry name" value="OMPdecase"/>
    <property type="match status" value="1"/>
</dbReference>
<evidence type="ECO:0000256" key="4">
    <source>
        <dbReference type="ARBA" id="ARBA00021923"/>
    </source>
</evidence>
<evidence type="ECO:0000256" key="1">
    <source>
        <dbReference type="ARBA" id="ARBA00002356"/>
    </source>
</evidence>
<evidence type="ECO:0000256" key="9">
    <source>
        <dbReference type="RuleBase" id="RU000512"/>
    </source>
</evidence>
<organism evidence="11 12">
    <name type="scientific">Thermosipho affectus</name>
    <dbReference type="NCBI Taxonomy" id="660294"/>
    <lineage>
        <taxon>Bacteria</taxon>
        <taxon>Thermotogati</taxon>
        <taxon>Thermotogota</taxon>
        <taxon>Thermotogae</taxon>
        <taxon>Thermotogales</taxon>
        <taxon>Fervidobacteriaceae</taxon>
        <taxon>Thermosipho</taxon>
    </lineage>
</organism>
<evidence type="ECO:0000259" key="10">
    <source>
        <dbReference type="SMART" id="SM00934"/>
    </source>
</evidence>
<keyword evidence="5 9" id="KW-0210">Decarboxylase</keyword>
<reference evidence="11 12" key="1">
    <citation type="submission" date="2015-06" db="EMBL/GenBank/DDBJ databases">
        <title>Genome sequencing of Thermotogales isolates from hydrothermal vents.</title>
        <authorList>
            <person name="Haverkamp T.H."/>
            <person name="Kublanov I.V."/>
            <person name="Nesbo C.L."/>
        </authorList>
    </citation>
    <scope>NUCLEOTIDE SEQUENCE [LARGE SCALE GENOMIC DNA]</scope>
    <source>
        <strain evidence="12">ik275mar</strain>
    </source>
</reference>
<sequence length="201" mass="22668">MIPVLSLDMQKPLEFIKEVGSFETVKVGHNLAINGRKILDELYNLNLKVILDLKFCDIPSTVERSIKSWDHPTIIGFTVHSAAGIESVKAALNATDKLIFSVIKLTSQEGSLESYIDKIFELENLKSSFVLPGKWAIKLRKKLTGKFLVPGIRMEVKSDDQKDVITLSQVENIADFVVLGREIYLSKNPKEKIQKIKEELI</sequence>
<dbReference type="InterPro" id="IPR001754">
    <property type="entry name" value="OMPdeCOase_dom"/>
</dbReference>
<dbReference type="NCBIfam" id="TIGR01740">
    <property type="entry name" value="pyrF"/>
    <property type="match status" value="1"/>
</dbReference>
<dbReference type="Gene3D" id="3.20.20.70">
    <property type="entry name" value="Aldolase class I"/>
    <property type="match status" value="1"/>
</dbReference>
<dbReference type="PROSITE" id="PS00156">
    <property type="entry name" value="OMPDECASE"/>
    <property type="match status" value="1"/>
</dbReference>
<dbReference type="InterPro" id="IPR018089">
    <property type="entry name" value="OMPdecase_AS"/>
</dbReference>
<accession>A0ABX3IJ50</accession>
<comment type="pathway">
    <text evidence="2 9">Pyrimidine metabolism; UMP biosynthesis via de novo pathway; UMP from orotate: step 2/2.</text>
</comment>
<keyword evidence="12" id="KW-1185">Reference proteome</keyword>
<evidence type="ECO:0000256" key="6">
    <source>
        <dbReference type="ARBA" id="ARBA00022975"/>
    </source>
</evidence>
<evidence type="ECO:0000256" key="5">
    <source>
        <dbReference type="ARBA" id="ARBA00022793"/>
    </source>
</evidence>
<evidence type="ECO:0000256" key="7">
    <source>
        <dbReference type="ARBA" id="ARBA00023239"/>
    </source>
</evidence>
<dbReference type="SUPFAM" id="SSF51366">
    <property type="entry name" value="Ribulose-phoshate binding barrel"/>
    <property type="match status" value="1"/>
</dbReference>
<evidence type="ECO:0000256" key="2">
    <source>
        <dbReference type="ARBA" id="ARBA00004861"/>
    </source>
</evidence>
<dbReference type="Pfam" id="PF00215">
    <property type="entry name" value="OMPdecase"/>
    <property type="match status" value="1"/>
</dbReference>
<dbReference type="EC" id="4.1.1.23" evidence="3 9"/>
<gene>
    <name evidence="11" type="ORF">XJ44_02435</name>
</gene>
<dbReference type="EMBL" id="LBFC01000006">
    <property type="protein sequence ID" value="ONN27842.1"/>
    <property type="molecule type" value="Genomic_DNA"/>
</dbReference>
<evidence type="ECO:0000313" key="11">
    <source>
        <dbReference type="EMBL" id="ONN27842.1"/>
    </source>
</evidence>
<comment type="catalytic activity">
    <reaction evidence="8 9">
        <text>orotidine 5'-phosphate + H(+) = UMP + CO2</text>
        <dbReference type="Rhea" id="RHEA:11596"/>
        <dbReference type="ChEBI" id="CHEBI:15378"/>
        <dbReference type="ChEBI" id="CHEBI:16526"/>
        <dbReference type="ChEBI" id="CHEBI:57538"/>
        <dbReference type="ChEBI" id="CHEBI:57865"/>
        <dbReference type="EC" id="4.1.1.23"/>
    </reaction>
</comment>
<dbReference type="InterPro" id="IPR011060">
    <property type="entry name" value="RibuloseP-bd_barrel"/>
</dbReference>
<dbReference type="Proteomes" id="UP000242616">
    <property type="component" value="Unassembled WGS sequence"/>
</dbReference>
<proteinExistence type="inferred from homology"/>
<dbReference type="InterPro" id="IPR013785">
    <property type="entry name" value="Aldolase_TIM"/>
</dbReference>
<dbReference type="InterPro" id="IPR014732">
    <property type="entry name" value="OMPdecase"/>
</dbReference>
<dbReference type="PANTHER" id="PTHR32119:SF2">
    <property type="entry name" value="OROTIDINE 5'-PHOSPHATE DECARBOXYLASE"/>
    <property type="match status" value="1"/>
</dbReference>
<protein>
    <recommendedName>
        <fullName evidence="4 9">Orotidine 5'-phosphate decarboxylase</fullName>
        <ecNumber evidence="3 9">4.1.1.23</ecNumber>
    </recommendedName>
</protein>
<dbReference type="PANTHER" id="PTHR32119">
    <property type="entry name" value="OROTIDINE 5'-PHOSPHATE DECARBOXYLASE"/>
    <property type="match status" value="1"/>
</dbReference>
<comment type="function">
    <text evidence="1">Catalyzes the decarboxylation of orotidine 5'-monophosphate (OMP) to uridine 5'-monophosphate (UMP).</text>
</comment>
<dbReference type="CDD" id="cd04725">
    <property type="entry name" value="OMP_decarboxylase_like"/>
    <property type="match status" value="1"/>
</dbReference>